<accession>A0A9P6ZTM2</accession>
<protein>
    <recommendedName>
        <fullName evidence="3">F-box domain-containing protein</fullName>
    </recommendedName>
</protein>
<dbReference type="EMBL" id="JABBWD010000027">
    <property type="protein sequence ID" value="KAG1776422.1"/>
    <property type="molecule type" value="Genomic_DNA"/>
</dbReference>
<dbReference type="Proteomes" id="UP000714275">
    <property type="component" value="Unassembled WGS sequence"/>
</dbReference>
<organism evidence="1 2">
    <name type="scientific">Suillus placidus</name>
    <dbReference type="NCBI Taxonomy" id="48579"/>
    <lineage>
        <taxon>Eukaryota</taxon>
        <taxon>Fungi</taxon>
        <taxon>Dikarya</taxon>
        <taxon>Basidiomycota</taxon>
        <taxon>Agaricomycotina</taxon>
        <taxon>Agaricomycetes</taxon>
        <taxon>Agaricomycetidae</taxon>
        <taxon>Boletales</taxon>
        <taxon>Suillineae</taxon>
        <taxon>Suillaceae</taxon>
        <taxon>Suillus</taxon>
    </lineage>
</organism>
<dbReference type="InterPro" id="IPR032675">
    <property type="entry name" value="LRR_dom_sf"/>
</dbReference>
<evidence type="ECO:0000313" key="2">
    <source>
        <dbReference type="Proteomes" id="UP000714275"/>
    </source>
</evidence>
<evidence type="ECO:0008006" key="3">
    <source>
        <dbReference type="Google" id="ProtNLM"/>
    </source>
</evidence>
<proteinExistence type="predicted"/>
<dbReference type="Gene3D" id="3.80.10.10">
    <property type="entry name" value="Ribonuclease Inhibitor"/>
    <property type="match status" value="1"/>
</dbReference>
<evidence type="ECO:0000313" key="1">
    <source>
        <dbReference type="EMBL" id="KAG1776422.1"/>
    </source>
</evidence>
<name>A0A9P6ZTM2_9AGAM</name>
<dbReference type="SUPFAM" id="SSF52047">
    <property type="entry name" value="RNI-like"/>
    <property type="match status" value="1"/>
</dbReference>
<dbReference type="AlphaFoldDB" id="A0A9P6ZTM2"/>
<reference evidence="1" key="1">
    <citation type="journal article" date="2020" name="New Phytol.">
        <title>Comparative genomics reveals dynamic genome evolution in host specialist ectomycorrhizal fungi.</title>
        <authorList>
            <person name="Lofgren L.A."/>
            <person name="Nguyen N.H."/>
            <person name="Vilgalys R."/>
            <person name="Ruytinx J."/>
            <person name="Liao H.L."/>
            <person name="Branco S."/>
            <person name="Kuo A."/>
            <person name="LaButti K."/>
            <person name="Lipzen A."/>
            <person name="Andreopoulos W."/>
            <person name="Pangilinan J."/>
            <person name="Riley R."/>
            <person name="Hundley H."/>
            <person name="Na H."/>
            <person name="Barry K."/>
            <person name="Grigoriev I.V."/>
            <person name="Stajich J.E."/>
            <person name="Kennedy P.G."/>
        </authorList>
    </citation>
    <scope>NUCLEOTIDE SEQUENCE</scope>
    <source>
        <strain evidence="1">DOB743</strain>
    </source>
</reference>
<gene>
    <name evidence="1" type="ORF">EV702DRAFT_349801</name>
</gene>
<keyword evidence="2" id="KW-1185">Reference proteome</keyword>
<sequence>MSPATSMKVENVEAICSSQRAHSRRGHGVSPLLAASTRCIMIAELRWNIFDLVAPPNMPVSIARELRESHQTMYFDFPRMRKTLLALALTCKSFTEPALDLLWRHLGGLEPLIRCLPQSLWKEDEKKLKFQRTMTLDDWSIFCKYNYRVHSLDHHCHKTYSEPAICDTEILRALSCPPFSLPLLPNLTSLTWTEASDETFHYIRLFVTPQLTMLNISALPRSDYGGPFFTFGPSEQSILSFIAQSCPSVSHFVFRDKYHSIESIGDTSTVLQCWSHLTSVGIGTVSEAALLHLSNLPSLRVLKFQLPPTPISAATQRLLQRPAFCALQELDVTCKSLVILEAFLEKLTVTPKVLSFTITHGAGSARALPALISHLPDVCTPNSLRQVRFSITGHPPDRDTSFEAAAFQPLFAFRNLRKLDIESKLYYISVRMDDAALLQMAKAWPHLEELHISRNCGSRYQVTPHAFVLLLWHCPRLVSLAVAIDWSTIDLYTISPDIPYQGFSHKALSTLFTRGSEIQNPTAIASFISAIAPNVREIEGSGDPWPIVQDLLEYLPMIREQGRKMMLNELTRGYYGVVQPRRRQ</sequence>
<comment type="caution">
    <text evidence="1">The sequence shown here is derived from an EMBL/GenBank/DDBJ whole genome shotgun (WGS) entry which is preliminary data.</text>
</comment>
<dbReference type="OrthoDB" id="3255541at2759"/>